<dbReference type="AlphaFoldDB" id="A0A078A6W0"/>
<feature type="domain" description="ACT" evidence="10">
    <location>
        <begin position="39"/>
        <end position="121"/>
    </location>
</feature>
<feature type="binding site" evidence="8">
    <location>
        <position position="293"/>
    </location>
    <ligand>
        <name>Fe cation</name>
        <dbReference type="ChEBI" id="CHEBI:24875"/>
    </ligand>
</feature>
<evidence type="ECO:0000256" key="4">
    <source>
        <dbReference type="ARBA" id="ARBA00022723"/>
    </source>
</evidence>
<keyword evidence="7 11" id="KW-0503">Monooxygenase</keyword>
<organism evidence="11 12">
    <name type="scientific">Stylonychia lemnae</name>
    <name type="common">Ciliate</name>
    <dbReference type="NCBI Taxonomy" id="5949"/>
    <lineage>
        <taxon>Eukaryota</taxon>
        <taxon>Sar</taxon>
        <taxon>Alveolata</taxon>
        <taxon>Ciliophora</taxon>
        <taxon>Intramacronucleata</taxon>
        <taxon>Spirotrichea</taxon>
        <taxon>Stichotrichia</taxon>
        <taxon>Sporadotrichida</taxon>
        <taxon>Oxytrichidae</taxon>
        <taxon>Stylonychinae</taxon>
        <taxon>Stylonychia</taxon>
    </lineage>
</organism>
<evidence type="ECO:0000256" key="8">
    <source>
        <dbReference type="PIRSR" id="PIRSR601273-2"/>
    </source>
</evidence>
<dbReference type="PANTHER" id="PTHR11473">
    <property type="entry name" value="AROMATIC AMINO ACID HYDROXYLASE"/>
    <property type="match status" value="1"/>
</dbReference>
<keyword evidence="6 8" id="KW-0408">Iron</keyword>
<dbReference type="InterPro" id="IPR002912">
    <property type="entry name" value="ACT_dom"/>
</dbReference>
<gene>
    <name evidence="11" type="primary">Contig10189.g10881</name>
    <name evidence="11" type="ORF">STYLEM_5460</name>
</gene>
<dbReference type="Gene3D" id="3.30.70.260">
    <property type="match status" value="1"/>
</dbReference>
<dbReference type="InterPro" id="IPR036951">
    <property type="entry name" value="ArAA_hydroxylase_sf"/>
</dbReference>
<keyword evidence="12" id="KW-1185">Reference proteome</keyword>
<dbReference type="PANTHER" id="PTHR11473:SF24">
    <property type="entry name" value="PHENYLALANINE-4-HYDROXYLASE"/>
    <property type="match status" value="1"/>
</dbReference>
<dbReference type="GO" id="GO:0004505">
    <property type="term" value="F:phenylalanine 4-monooxygenase activity"/>
    <property type="evidence" value="ECO:0007669"/>
    <property type="project" value="UniProtKB-EC"/>
</dbReference>
<dbReference type="PRINTS" id="PR00372">
    <property type="entry name" value="FYWHYDRXLASE"/>
</dbReference>
<dbReference type="EMBL" id="CCKQ01005295">
    <property type="protein sequence ID" value="CDW76459.1"/>
    <property type="molecule type" value="Genomic_DNA"/>
</dbReference>
<dbReference type="PROSITE" id="PS51410">
    <property type="entry name" value="BH4_AAA_HYDROXYL_2"/>
    <property type="match status" value="1"/>
</dbReference>
<dbReference type="SUPFAM" id="SSF55021">
    <property type="entry name" value="ACT-like"/>
    <property type="match status" value="1"/>
</dbReference>
<dbReference type="EC" id="1.14.16.1" evidence="3"/>
<evidence type="ECO:0000256" key="7">
    <source>
        <dbReference type="ARBA" id="ARBA00023033"/>
    </source>
</evidence>
<evidence type="ECO:0000256" key="1">
    <source>
        <dbReference type="ARBA" id="ARBA00001954"/>
    </source>
</evidence>
<keyword evidence="4 8" id="KW-0479">Metal-binding</keyword>
<keyword evidence="5" id="KW-0560">Oxidoreductase</keyword>
<dbReference type="InterPro" id="IPR036329">
    <property type="entry name" value="Aro-AA_hydroxylase_C_sf"/>
</dbReference>
<dbReference type="CDD" id="cd04905">
    <property type="entry name" value="ACT_CM-PDT"/>
    <property type="match status" value="1"/>
</dbReference>
<dbReference type="Pfam" id="PF00351">
    <property type="entry name" value="Biopterin_H"/>
    <property type="match status" value="1"/>
</dbReference>
<evidence type="ECO:0000259" key="10">
    <source>
        <dbReference type="PROSITE" id="PS51671"/>
    </source>
</evidence>
<sequence length="444" mass="51056">MSQMTGNQEKMAGISAQIDELIPNDQDTRTYWEIEDLTSIQIALPDQQGALFKILDVFRSHSVNMTRILSKPDKMIDGKMIVNFQADFNGRITDSKVQNMIKDLETVSEKVTILTTPEVPWFPTQIYDFDHIGKRILGAGDGIQDTDHPGFNDAEYRKRRAEITQAALKYKLKDETLPFINYNEREKEVWKYCYPRLTKLFETNACEEFNWTIEQFQKHVGFSQDNIPQLNDISQYLQSQTGWRLKPVGGLLTQREFLNGLAFKVFHSTQYIRHHSVPLYTPEPDIIHELLGHAPMFAHKDFADFSQEIGIASLGANERDLNKLAAIYWFTIEFGMCKEKGGLKAYGAGILSSVGELEYCVSDKPKYLPLDPFEIAQNHLDYPISSMQPLYFVAESFAEAKQQITNYCEQINKPFNVTYDVKTNSVIVDRKIKTRKEIQKGPLF</sequence>
<dbReference type="OrthoDB" id="983542at2759"/>
<comment type="similarity">
    <text evidence="2">Belongs to the biopterin-dependent aromatic amino acid hydroxylase family.</text>
</comment>
<feature type="binding site" evidence="8">
    <location>
        <position position="288"/>
    </location>
    <ligand>
        <name>Fe cation</name>
        <dbReference type="ChEBI" id="CHEBI:24875"/>
    </ligand>
</feature>
<evidence type="ECO:0000313" key="12">
    <source>
        <dbReference type="Proteomes" id="UP000039865"/>
    </source>
</evidence>
<name>A0A078A6W0_STYLE</name>
<evidence type="ECO:0000256" key="6">
    <source>
        <dbReference type="ARBA" id="ARBA00023004"/>
    </source>
</evidence>
<evidence type="ECO:0000313" key="11">
    <source>
        <dbReference type="EMBL" id="CDW76459.1"/>
    </source>
</evidence>
<dbReference type="SUPFAM" id="SSF56534">
    <property type="entry name" value="Aromatic aminoacid monoxygenases, catalytic and oligomerization domains"/>
    <property type="match status" value="1"/>
</dbReference>
<dbReference type="GO" id="GO:0005506">
    <property type="term" value="F:iron ion binding"/>
    <property type="evidence" value="ECO:0007669"/>
    <property type="project" value="InterPro"/>
</dbReference>
<evidence type="ECO:0000256" key="5">
    <source>
        <dbReference type="ARBA" id="ARBA00023002"/>
    </source>
</evidence>
<feature type="domain" description="Biopterin-dependent aromatic amino acid hydroxylase family profile" evidence="9">
    <location>
        <begin position="107"/>
        <end position="444"/>
    </location>
</feature>
<feature type="binding site" evidence="8">
    <location>
        <position position="333"/>
    </location>
    <ligand>
        <name>Fe cation</name>
        <dbReference type="ChEBI" id="CHEBI:24875"/>
    </ligand>
</feature>
<dbReference type="PROSITE" id="PS51671">
    <property type="entry name" value="ACT"/>
    <property type="match status" value="1"/>
</dbReference>
<dbReference type="Proteomes" id="UP000039865">
    <property type="component" value="Unassembled WGS sequence"/>
</dbReference>
<accession>A0A078A6W0</accession>
<dbReference type="InterPro" id="IPR019774">
    <property type="entry name" value="Aromatic-AA_hydroxylase_C"/>
</dbReference>
<dbReference type="Gene3D" id="1.10.800.10">
    <property type="entry name" value="Aromatic amino acid hydroxylase"/>
    <property type="match status" value="1"/>
</dbReference>
<evidence type="ECO:0000259" key="9">
    <source>
        <dbReference type="PROSITE" id="PS51410"/>
    </source>
</evidence>
<dbReference type="InParanoid" id="A0A078A6W0"/>
<dbReference type="InterPro" id="IPR001273">
    <property type="entry name" value="ArAA_hydroxylase"/>
</dbReference>
<dbReference type="OMA" id="FHDEVYR"/>
<evidence type="ECO:0000256" key="2">
    <source>
        <dbReference type="ARBA" id="ARBA00009712"/>
    </source>
</evidence>
<dbReference type="InterPro" id="IPR045865">
    <property type="entry name" value="ACT-like_dom_sf"/>
</dbReference>
<reference evidence="11 12" key="1">
    <citation type="submission" date="2014-06" db="EMBL/GenBank/DDBJ databases">
        <authorList>
            <person name="Swart Estienne"/>
        </authorList>
    </citation>
    <scope>NUCLEOTIDE SEQUENCE [LARGE SCALE GENOMIC DNA]</scope>
    <source>
        <strain evidence="11 12">130c</strain>
    </source>
</reference>
<evidence type="ECO:0000256" key="3">
    <source>
        <dbReference type="ARBA" id="ARBA00011995"/>
    </source>
</evidence>
<comment type="cofactor">
    <cofactor evidence="1 8">
        <name>Fe(2+)</name>
        <dbReference type="ChEBI" id="CHEBI:29033"/>
    </cofactor>
</comment>
<proteinExistence type="inferred from homology"/>
<protein>
    <recommendedName>
        <fullName evidence="3">phenylalanine 4-monooxygenase</fullName>
        <ecNumber evidence="3">1.14.16.1</ecNumber>
    </recommendedName>
</protein>